<keyword evidence="3" id="KW-0378">Hydrolase</keyword>
<dbReference type="Pfam" id="PF01551">
    <property type="entry name" value="Peptidase_M23"/>
    <property type="match status" value="1"/>
</dbReference>
<evidence type="ECO:0000256" key="1">
    <source>
        <dbReference type="SAM" id="MobiDB-lite"/>
    </source>
</evidence>
<dbReference type="AlphaFoldDB" id="A0AB39BFT0"/>
<evidence type="ECO:0000259" key="2">
    <source>
        <dbReference type="Pfam" id="PF01551"/>
    </source>
</evidence>
<feature type="region of interest" description="Disordered" evidence="1">
    <location>
        <begin position="1"/>
        <end position="30"/>
    </location>
</feature>
<proteinExistence type="predicted"/>
<accession>A0AB39BFT0</accession>
<dbReference type="GO" id="GO:0004222">
    <property type="term" value="F:metalloendopeptidase activity"/>
    <property type="evidence" value="ECO:0007669"/>
    <property type="project" value="TreeGrafter"/>
</dbReference>
<evidence type="ECO:0000313" key="3">
    <source>
        <dbReference type="EMBL" id="XDI05023.1"/>
    </source>
</evidence>
<protein>
    <submittedName>
        <fullName evidence="3">M23 family metallopeptidase</fullName>
        <ecNumber evidence="3">3.4.24.-</ecNumber>
    </submittedName>
</protein>
<dbReference type="Gene3D" id="2.70.70.10">
    <property type="entry name" value="Glucose Permease (Domain IIA)"/>
    <property type="match status" value="1"/>
</dbReference>
<feature type="compositionally biased region" description="Basic and acidic residues" evidence="1">
    <location>
        <begin position="276"/>
        <end position="299"/>
    </location>
</feature>
<feature type="domain" description="M23ase beta-sheet core" evidence="2">
    <location>
        <begin position="338"/>
        <end position="436"/>
    </location>
</feature>
<dbReference type="InterPro" id="IPR011055">
    <property type="entry name" value="Dup_hybrid_motif"/>
</dbReference>
<dbReference type="InterPro" id="IPR050570">
    <property type="entry name" value="Cell_wall_metabolism_enzyme"/>
</dbReference>
<dbReference type="CDD" id="cd12797">
    <property type="entry name" value="M23_peptidase"/>
    <property type="match status" value="1"/>
</dbReference>
<feature type="compositionally biased region" description="Low complexity" evidence="1">
    <location>
        <begin position="1"/>
        <end position="18"/>
    </location>
</feature>
<dbReference type="EMBL" id="CP162511">
    <property type="protein sequence ID" value="XDI05023.1"/>
    <property type="molecule type" value="Genomic_DNA"/>
</dbReference>
<dbReference type="PANTHER" id="PTHR21666">
    <property type="entry name" value="PEPTIDASE-RELATED"/>
    <property type="match status" value="1"/>
</dbReference>
<feature type="region of interest" description="Disordered" evidence="1">
    <location>
        <begin position="265"/>
        <end position="310"/>
    </location>
</feature>
<dbReference type="RefSeq" id="WP_368497402.1">
    <property type="nucleotide sequence ID" value="NZ_CP162511.1"/>
</dbReference>
<organism evidence="3">
    <name type="scientific">Herbiconiux sp. A18JL235</name>
    <dbReference type="NCBI Taxonomy" id="3152363"/>
    <lineage>
        <taxon>Bacteria</taxon>
        <taxon>Bacillati</taxon>
        <taxon>Actinomycetota</taxon>
        <taxon>Actinomycetes</taxon>
        <taxon>Micrococcales</taxon>
        <taxon>Microbacteriaceae</taxon>
        <taxon>Herbiconiux</taxon>
    </lineage>
</organism>
<dbReference type="InterPro" id="IPR016047">
    <property type="entry name" value="M23ase_b-sheet_dom"/>
</dbReference>
<sequence length="442" mass="46745">MTTTDTRTRPATTTSVSRRSSRMRGEAGRRRRLSPSRFVAGAALAVALLAVDVFRGSEGAFAVDYPSWEDVLAARGNEATKQAEVERIQGLISQLRTEVQEAQEFADLKADEYSEAQDVYDTAVFRAEELGVQAAEAMARAEESNRQAGQLITQFTRSGGTDLTLNLIVAGSGTEDLLYQLGAMSQLSQATGRLSDQAAQDRNTAAALTAQADIAERELEALKVAAELALEEALAAQVAVEAALAEEEAQGIVLEEQLKALTEQTAKTEAQYQEGVEERRRQEERAREEARRAAEEAAREGGGPPPVSVSGWGSPLSAWRVTSEFGMRFHPIAHVNRLHAGIDLVQAGGGTCGAPVYASAAGTVVQSGYNGGLGYSVTIAHGGGLTTVYGHNSSLVAGRGAEVGGGQLIAYAGTTGSSTGCHVHFETRVNGTAQNPRNYVAF</sequence>
<reference evidence="3" key="1">
    <citation type="submission" date="2024-05" db="EMBL/GenBank/DDBJ databases">
        <title>Herbiconiux sp. A18JL235.</title>
        <authorList>
            <person name="Zhang G."/>
        </authorList>
    </citation>
    <scope>NUCLEOTIDE SEQUENCE</scope>
    <source>
        <strain evidence="3">A18JL235</strain>
    </source>
</reference>
<dbReference type="EC" id="3.4.24.-" evidence="3"/>
<name>A0AB39BFT0_9MICO</name>
<dbReference type="PANTHER" id="PTHR21666:SF270">
    <property type="entry name" value="MUREIN HYDROLASE ACTIVATOR ENVC"/>
    <property type="match status" value="1"/>
</dbReference>
<dbReference type="SUPFAM" id="SSF51261">
    <property type="entry name" value="Duplicated hybrid motif"/>
    <property type="match status" value="1"/>
</dbReference>
<gene>
    <name evidence="3" type="ORF">ABFY20_17075</name>
</gene>